<evidence type="ECO:0000313" key="2">
    <source>
        <dbReference type="EMBL" id="ROT42293.1"/>
    </source>
</evidence>
<keyword evidence="3" id="KW-1185">Reference proteome</keyword>
<dbReference type="InterPro" id="IPR001163">
    <property type="entry name" value="Sm_dom_euk/arc"/>
</dbReference>
<dbReference type="PANTHER" id="PTHR10701">
    <property type="entry name" value="SMALL NUCLEAR RIBONUCLEOPROTEIN-ASSOCIATED PROTEIN B AND N"/>
    <property type="match status" value="1"/>
</dbReference>
<proteinExistence type="predicted"/>
<gene>
    <name evidence="2" type="ORF">SODALDRAFT_12029</name>
</gene>
<dbReference type="GO" id="GO:0003723">
    <property type="term" value="F:RNA binding"/>
    <property type="evidence" value="ECO:0007669"/>
    <property type="project" value="InterPro"/>
</dbReference>
<dbReference type="GeneID" id="39575100"/>
<dbReference type="Pfam" id="PF01423">
    <property type="entry name" value="LSM"/>
    <property type="match status" value="1"/>
</dbReference>
<dbReference type="GO" id="GO:0031417">
    <property type="term" value="C:NatC complex"/>
    <property type="evidence" value="ECO:0007669"/>
    <property type="project" value="InterPro"/>
</dbReference>
<dbReference type="PROSITE" id="PS52002">
    <property type="entry name" value="SM"/>
    <property type="match status" value="1"/>
</dbReference>
<dbReference type="InterPro" id="IPR047575">
    <property type="entry name" value="Sm"/>
</dbReference>
<dbReference type="OrthoDB" id="368909at2759"/>
<dbReference type="Proteomes" id="UP000272025">
    <property type="component" value="Unassembled WGS sequence"/>
</dbReference>
<dbReference type="RefSeq" id="XP_028470099.1">
    <property type="nucleotide sequence ID" value="XM_028606622.1"/>
</dbReference>
<dbReference type="PANTHER" id="PTHR10701:SF5">
    <property type="entry name" value="N-ALPHA-ACETYLTRANSFERASE 38, NATC AUXILIARY SUBUNIT"/>
    <property type="match status" value="1"/>
</dbReference>
<dbReference type="SUPFAM" id="SSF50182">
    <property type="entry name" value="Sm-like ribonucleoproteins"/>
    <property type="match status" value="1"/>
</dbReference>
<dbReference type="STRING" id="1314773.A0A3N2Q684"/>
<dbReference type="Gene3D" id="2.30.30.100">
    <property type="match status" value="1"/>
</dbReference>
<accession>A0A3N2Q684</accession>
<dbReference type="EMBL" id="ML119051">
    <property type="protein sequence ID" value="ROT42293.1"/>
    <property type="molecule type" value="Genomic_DNA"/>
</dbReference>
<protein>
    <submittedName>
        <fullName evidence="2">LSM domain-containing protein</fullName>
    </submittedName>
</protein>
<dbReference type="InterPro" id="IPR034110">
    <property type="entry name" value="LSMD1_Sm"/>
</dbReference>
<evidence type="ECO:0000313" key="3">
    <source>
        <dbReference type="Proteomes" id="UP000272025"/>
    </source>
</evidence>
<dbReference type="InterPro" id="IPR010920">
    <property type="entry name" value="LSM_dom_sf"/>
</dbReference>
<dbReference type="SMART" id="SM00651">
    <property type="entry name" value="Sm"/>
    <property type="match status" value="1"/>
</dbReference>
<dbReference type="AlphaFoldDB" id="A0A3N2Q684"/>
<sequence>MDQNEAREFLTSLLNKVFRVTTTDGRTFVGEFKCTDAQPNVVLANTHEIRRPTEQHLADAAAKTEPGAMKVKMDVMSRFLGLVTIPGEHIVKMEVEEFASQVKGKNPYAFAAVI</sequence>
<evidence type="ECO:0000259" key="1">
    <source>
        <dbReference type="PROSITE" id="PS52002"/>
    </source>
</evidence>
<name>A0A3N2Q684_SODAK</name>
<feature type="domain" description="Sm" evidence="1">
    <location>
        <begin position="5"/>
        <end position="99"/>
    </location>
</feature>
<dbReference type="CDD" id="cd06168">
    <property type="entry name" value="LSMD1"/>
    <property type="match status" value="1"/>
</dbReference>
<dbReference type="InterPro" id="IPR050914">
    <property type="entry name" value="snRNP_SmB/NAA38-like"/>
</dbReference>
<organism evidence="2 3">
    <name type="scientific">Sodiomyces alkalinus (strain CBS 110278 / VKM F-3762 / F11)</name>
    <name type="common">Alkaliphilic filamentous fungus</name>
    <dbReference type="NCBI Taxonomy" id="1314773"/>
    <lineage>
        <taxon>Eukaryota</taxon>
        <taxon>Fungi</taxon>
        <taxon>Dikarya</taxon>
        <taxon>Ascomycota</taxon>
        <taxon>Pezizomycotina</taxon>
        <taxon>Sordariomycetes</taxon>
        <taxon>Hypocreomycetidae</taxon>
        <taxon>Glomerellales</taxon>
        <taxon>Plectosphaerellaceae</taxon>
        <taxon>Sodiomyces</taxon>
    </lineage>
</organism>
<reference evidence="2 3" key="1">
    <citation type="journal article" date="2018" name="Mol. Ecol.">
        <title>The obligate alkalophilic soda-lake fungus Sodiomyces alkalinus has shifted to a protein diet.</title>
        <authorList>
            <person name="Grum-Grzhimaylo A.A."/>
            <person name="Falkoski D.L."/>
            <person name="van den Heuvel J."/>
            <person name="Valero-Jimenez C.A."/>
            <person name="Min B."/>
            <person name="Choi I.G."/>
            <person name="Lipzen A."/>
            <person name="Daum C.G."/>
            <person name="Aanen D.K."/>
            <person name="Tsang A."/>
            <person name="Henrissat B."/>
            <person name="Bilanenko E.N."/>
            <person name="de Vries R.P."/>
            <person name="van Kan J.A.L."/>
            <person name="Grigoriev I.V."/>
            <person name="Debets A.J.M."/>
        </authorList>
    </citation>
    <scope>NUCLEOTIDE SEQUENCE [LARGE SCALE GENOMIC DNA]</scope>
    <source>
        <strain evidence="2 3">F11</strain>
    </source>
</reference>